<dbReference type="AlphaFoldDB" id="A0A1Y2HW67"/>
<reference evidence="1 2" key="1">
    <citation type="submission" date="2016-07" db="EMBL/GenBank/DDBJ databases">
        <title>Pervasive Adenine N6-methylation of Active Genes in Fungi.</title>
        <authorList>
            <consortium name="DOE Joint Genome Institute"/>
            <person name="Mondo S.J."/>
            <person name="Dannebaum R.O."/>
            <person name="Kuo R.C."/>
            <person name="Labutti K."/>
            <person name="Haridas S."/>
            <person name="Kuo A."/>
            <person name="Salamov A."/>
            <person name="Ahrendt S.R."/>
            <person name="Lipzen A."/>
            <person name="Sullivan W."/>
            <person name="Andreopoulos W.B."/>
            <person name="Clum A."/>
            <person name="Lindquist E."/>
            <person name="Daum C."/>
            <person name="Ramamoorthy G.K."/>
            <person name="Gryganskyi A."/>
            <person name="Culley D."/>
            <person name="Magnuson J.K."/>
            <person name="James T.Y."/>
            <person name="O'Malley M.A."/>
            <person name="Stajich J.E."/>
            <person name="Spatafora J.W."/>
            <person name="Visel A."/>
            <person name="Grigoriev I.V."/>
        </authorList>
    </citation>
    <scope>NUCLEOTIDE SEQUENCE [LARGE SCALE GENOMIC DNA]</scope>
    <source>
        <strain evidence="1 2">PL171</strain>
    </source>
</reference>
<evidence type="ECO:0000313" key="1">
    <source>
        <dbReference type="EMBL" id="ORZ38857.1"/>
    </source>
</evidence>
<comment type="caution">
    <text evidence="1">The sequence shown here is derived from an EMBL/GenBank/DDBJ whole genome shotgun (WGS) entry which is preliminary data.</text>
</comment>
<proteinExistence type="predicted"/>
<evidence type="ECO:0000313" key="2">
    <source>
        <dbReference type="Proteomes" id="UP000193411"/>
    </source>
</evidence>
<keyword evidence="2" id="KW-1185">Reference proteome</keyword>
<dbReference type="EMBL" id="MCFL01000007">
    <property type="protein sequence ID" value="ORZ38857.1"/>
    <property type="molecule type" value="Genomic_DNA"/>
</dbReference>
<gene>
    <name evidence="1" type="ORF">BCR44DRAFT_1427931</name>
</gene>
<protein>
    <submittedName>
        <fullName evidence="1">Uncharacterized protein</fullName>
    </submittedName>
</protein>
<name>A0A1Y2HW67_9FUNG</name>
<accession>A0A1Y2HW67</accession>
<sequence>MEPRTEPNPLCAHCSGFLLFYSSNITMLNDITARFRSVPANGPSSRSLQRQSRATRTIGLGSERTRTLDMIDALRWGQSEFVDSPYRIGASGLGSQVWASTRVAPLTLLSSRSAIDGVTLDSDVTVARDKSAKGESKEEDGHTNWRVEFDDAIGCYCWKRVKHK</sequence>
<dbReference type="Proteomes" id="UP000193411">
    <property type="component" value="Unassembled WGS sequence"/>
</dbReference>
<organism evidence="1 2">
    <name type="scientific">Catenaria anguillulae PL171</name>
    <dbReference type="NCBI Taxonomy" id="765915"/>
    <lineage>
        <taxon>Eukaryota</taxon>
        <taxon>Fungi</taxon>
        <taxon>Fungi incertae sedis</taxon>
        <taxon>Blastocladiomycota</taxon>
        <taxon>Blastocladiomycetes</taxon>
        <taxon>Blastocladiales</taxon>
        <taxon>Catenariaceae</taxon>
        <taxon>Catenaria</taxon>
    </lineage>
</organism>